<dbReference type="EMBL" id="QUNO01000038">
    <property type="protein sequence ID" value="REH18079.1"/>
    <property type="molecule type" value="Genomic_DNA"/>
</dbReference>
<protein>
    <submittedName>
        <fullName evidence="1">Uncharacterized protein</fullName>
    </submittedName>
</protein>
<evidence type="ECO:0000313" key="2">
    <source>
        <dbReference type="Proteomes" id="UP000256269"/>
    </source>
</evidence>
<evidence type="ECO:0000313" key="1">
    <source>
        <dbReference type="EMBL" id="REH18079.1"/>
    </source>
</evidence>
<gene>
    <name evidence="1" type="ORF">BCF44_13866</name>
</gene>
<proteinExistence type="predicted"/>
<dbReference type="RefSeq" id="WP_116182286.1">
    <property type="nucleotide sequence ID" value="NZ_CP144378.1"/>
</dbReference>
<dbReference type="Proteomes" id="UP000256269">
    <property type="component" value="Unassembled WGS sequence"/>
</dbReference>
<accession>A0A3E0G5J5</accession>
<organism evidence="1 2">
    <name type="scientific">Kutzneria buriramensis</name>
    <dbReference type="NCBI Taxonomy" id="1045776"/>
    <lineage>
        <taxon>Bacteria</taxon>
        <taxon>Bacillati</taxon>
        <taxon>Actinomycetota</taxon>
        <taxon>Actinomycetes</taxon>
        <taxon>Pseudonocardiales</taxon>
        <taxon>Pseudonocardiaceae</taxon>
        <taxon>Kutzneria</taxon>
    </lineage>
</organism>
<name>A0A3E0G5J5_9PSEU</name>
<comment type="caution">
    <text evidence="1">The sequence shown here is derived from an EMBL/GenBank/DDBJ whole genome shotgun (WGS) entry which is preliminary data.</text>
</comment>
<keyword evidence="2" id="KW-1185">Reference proteome</keyword>
<reference evidence="1 2" key="1">
    <citation type="submission" date="2018-08" db="EMBL/GenBank/DDBJ databases">
        <title>Genomic Encyclopedia of Archaeal and Bacterial Type Strains, Phase II (KMG-II): from individual species to whole genera.</title>
        <authorList>
            <person name="Goeker M."/>
        </authorList>
    </citation>
    <scope>NUCLEOTIDE SEQUENCE [LARGE SCALE GENOMIC DNA]</scope>
    <source>
        <strain evidence="1 2">DSM 45791</strain>
    </source>
</reference>
<dbReference type="AlphaFoldDB" id="A0A3E0G5J5"/>
<sequence length="74" mass="8400">MDIYQAIAIVAVRTRIDRGALDLTDFEAIQAFRDHVTDDAVEQRFERGEIDDETAEACHFVLSADWDQLDDALS</sequence>